<dbReference type="EMBL" id="SNZE01000012">
    <property type="protein sequence ID" value="TDR31186.1"/>
    <property type="molecule type" value="Genomic_DNA"/>
</dbReference>
<name>A0A4R6Y788_9BURK</name>
<keyword evidence="5 7" id="KW-0456">Lyase</keyword>
<dbReference type="InterPro" id="IPR001926">
    <property type="entry name" value="TrpB-like_PALP"/>
</dbReference>
<dbReference type="EC" id="4.4.1.1" evidence="7"/>
<accession>A0A4R6Y788</accession>
<dbReference type="OrthoDB" id="7624112at2"/>
<evidence type="ECO:0000313" key="10">
    <source>
        <dbReference type="Proteomes" id="UP000294480"/>
    </source>
</evidence>
<comment type="cofactor">
    <cofactor evidence="1 7">
        <name>pyridoxal 5'-phosphate</name>
        <dbReference type="ChEBI" id="CHEBI:597326"/>
    </cofactor>
</comment>
<dbReference type="Pfam" id="PF00291">
    <property type="entry name" value="PALP"/>
    <property type="match status" value="1"/>
</dbReference>
<evidence type="ECO:0000256" key="3">
    <source>
        <dbReference type="ARBA" id="ARBA00022490"/>
    </source>
</evidence>
<proteinExistence type="inferred from homology"/>
<comment type="catalytic activity">
    <reaction evidence="7">
        <text>L-cysteine + H2O = hydrogen sulfide + pyruvate + NH4(+) + H(+)</text>
        <dbReference type="Rhea" id="RHEA:24931"/>
        <dbReference type="ChEBI" id="CHEBI:15361"/>
        <dbReference type="ChEBI" id="CHEBI:15377"/>
        <dbReference type="ChEBI" id="CHEBI:15378"/>
        <dbReference type="ChEBI" id="CHEBI:28938"/>
        <dbReference type="ChEBI" id="CHEBI:29919"/>
        <dbReference type="ChEBI" id="CHEBI:35235"/>
        <dbReference type="EC" id="4.4.1.1"/>
    </reaction>
</comment>
<evidence type="ECO:0000313" key="9">
    <source>
        <dbReference type="EMBL" id="TDR31186.1"/>
    </source>
</evidence>
<dbReference type="GO" id="GO:0030170">
    <property type="term" value="F:pyridoxal phosphate binding"/>
    <property type="evidence" value="ECO:0007669"/>
    <property type="project" value="UniProtKB-UniRule"/>
</dbReference>
<dbReference type="InterPro" id="IPR050214">
    <property type="entry name" value="Cys_Synth/Cystath_Beta-Synth"/>
</dbReference>
<evidence type="ECO:0000256" key="7">
    <source>
        <dbReference type="HAMAP-Rule" id="MF_00868"/>
    </source>
</evidence>
<dbReference type="RefSeq" id="WP_133620486.1">
    <property type="nucleotide sequence ID" value="NZ_SNZE01000012.1"/>
</dbReference>
<dbReference type="SUPFAM" id="SSF53686">
    <property type="entry name" value="Tryptophan synthase beta subunit-like PLP-dependent enzymes"/>
    <property type="match status" value="1"/>
</dbReference>
<feature type="domain" description="Tryptophan synthase beta chain-like PALP" evidence="8">
    <location>
        <begin position="20"/>
        <end position="312"/>
    </location>
</feature>
<dbReference type="Gene3D" id="3.40.50.1100">
    <property type="match status" value="2"/>
</dbReference>
<keyword evidence="10" id="KW-1185">Reference proteome</keyword>
<dbReference type="GO" id="GO:0019450">
    <property type="term" value="P:L-cysteine catabolic process to pyruvate"/>
    <property type="evidence" value="ECO:0007669"/>
    <property type="project" value="UniProtKB-UniRule"/>
</dbReference>
<evidence type="ECO:0000256" key="2">
    <source>
        <dbReference type="ARBA" id="ARBA00004496"/>
    </source>
</evidence>
<comment type="similarity">
    <text evidence="7">Belongs to the cysteine synthase/cystathionine beta-synthase family. Cds1 subfamily.</text>
</comment>
<dbReference type="PANTHER" id="PTHR10314">
    <property type="entry name" value="CYSTATHIONINE BETA-SYNTHASE"/>
    <property type="match status" value="1"/>
</dbReference>
<dbReference type="InterPro" id="IPR036052">
    <property type="entry name" value="TrpB-like_PALP_sf"/>
</dbReference>
<evidence type="ECO:0000256" key="5">
    <source>
        <dbReference type="ARBA" id="ARBA00023239"/>
    </source>
</evidence>
<comment type="subcellular location">
    <subcellularLocation>
        <location evidence="2">Cytoplasm</location>
    </subcellularLocation>
</comment>
<comment type="function">
    <text evidence="6">A cysteine desulfhydrase that generates hydrogen sulfide, H(2)S. The H(2)S produced by this enzyme stimulates respiration in M.tuberculosis, mediated primarily via cytochrome bd with a lesser contribution from cytochrome bc1/aa3. H(2)S modulates the balance between respiration and glycolysis, and also contributes to redox homeostasis. Probably eliminates toxic levels of Cys (which can induce oxidative stress).</text>
</comment>
<gene>
    <name evidence="7" type="primary">cds1</name>
    <name evidence="9" type="ORF">DFR44_11255</name>
</gene>
<evidence type="ECO:0000256" key="1">
    <source>
        <dbReference type="ARBA" id="ARBA00001933"/>
    </source>
</evidence>
<dbReference type="Proteomes" id="UP000294480">
    <property type="component" value="Unassembled WGS sequence"/>
</dbReference>
<feature type="modified residue" description="N6-(pyridoxal phosphate)lysine" evidence="7">
    <location>
        <position position="50"/>
    </location>
</feature>
<dbReference type="HAMAP" id="MF_00868">
    <property type="entry name" value="Cds1"/>
    <property type="match status" value="1"/>
</dbReference>
<dbReference type="GO" id="GO:0005737">
    <property type="term" value="C:cytoplasm"/>
    <property type="evidence" value="ECO:0007669"/>
    <property type="project" value="UniProtKB-SubCell"/>
</dbReference>
<comment type="function">
    <text evidence="7">A cysteine desulfhydrase that generates hydrogen sulfide, H(2)S. The H(2)S produced by this enzyme may modulate central metabolism.</text>
</comment>
<comment type="caution">
    <text evidence="9">The sequence shown here is derived from an EMBL/GenBank/DDBJ whole genome shotgun (WGS) entry which is preliminary data.</text>
</comment>
<keyword evidence="4 7" id="KW-0663">Pyridoxal phosphate</keyword>
<dbReference type="GO" id="GO:0016829">
    <property type="term" value="F:lyase activity"/>
    <property type="evidence" value="ECO:0007669"/>
    <property type="project" value="UniProtKB-KW"/>
</dbReference>
<evidence type="ECO:0000256" key="6">
    <source>
        <dbReference type="ARBA" id="ARBA00055251"/>
    </source>
</evidence>
<evidence type="ECO:0000259" key="8">
    <source>
        <dbReference type="Pfam" id="PF00291"/>
    </source>
</evidence>
<keyword evidence="3 7" id="KW-0963">Cytoplasm</keyword>
<dbReference type="AlphaFoldDB" id="A0A4R6Y788"/>
<protein>
    <recommendedName>
        <fullName evidence="7">L-cysteine desulfhydrase Cds1</fullName>
        <ecNumber evidence="7">4.4.1.1</ecNumber>
    </recommendedName>
</protein>
<organism evidence="9 10">
    <name type="scientific">Hydromonas duriensis</name>
    <dbReference type="NCBI Taxonomy" id="1527608"/>
    <lineage>
        <taxon>Bacteria</taxon>
        <taxon>Pseudomonadati</taxon>
        <taxon>Pseudomonadota</taxon>
        <taxon>Betaproteobacteria</taxon>
        <taxon>Burkholderiales</taxon>
        <taxon>Burkholderiaceae</taxon>
        <taxon>Hydromonas</taxon>
    </lineage>
</organism>
<evidence type="ECO:0000256" key="4">
    <source>
        <dbReference type="ARBA" id="ARBA00022898"/>
    </source>
</evidence>
<dbReference type="FunFam" id="3.40.50.1100:FF:000015">
    <property type="entry name" value="Cysteine synthase B"/>
    <property type="match status" value="1"/>
</dbReference>
<dbReference type="InterPro" id="IPR047586">
    <property type="entry name" value="Cds1"/>
</dbReference>
<sequence length="350" mass="38941">MTWIQTAIQTINADYQRSADTHLIRLPLAAFPDIDFYFKDESTHPTGSLKHRLARSLFLYALCNGWIQQDTTVIESSSGSTAVSEAYFARLLGLPFIAVMPRSTSADKIQAIEFYGGQCHFVEHAADIVPTSQRLAQEMNGHFMDQFTYAERATDWRGNNNIAESIFKQMSLEAHPIPRHIVIGAGTGGTSATIGRYVRYEGYDTHVCVADPEHSVFYPYWKTGDASLTSEFGSRIEGIGRPRVEPSFVRTLIDDMVAVPDCASIASMRVLSTLLNRRVGPSTGTNFYAVLQLAQTMRERGETGSIVTLICDSGERYRATHHCKEWLQSGSLLSAVEQQEKEIQRIVASA</sequence>
<reference evidence="9 10" key="1">
    <citation type="submission" date="2019-03" db="EMBL/GenBank/DDBJ databases">
        <title>Genomic Encyclopedia of Type Strains, Phase IV (KMG-IV): sequencing the most valuable type-strain genomes for metagenomic binning, comparative biology and taxonomic classification.</title>
        <authorList>
            <person name="Goeker M."/>
        </authorList>
    </citation>
    <scope>NUCLEOTIDE SEQUENCE [LARGE SCALE GENOMIC DNA]</scope>
    <source>
        <strain evidence="9 10">DSM 102852</strain>
    </source>
</reference>